<reference evidence="1 2" key="1">
    <citation type="submission" date="2017-08" db="EMBL/GenBank/DDBJ databases">
        <title>Infants hospitalized years apart are colonized by the same room-sourced microbial strains.</title>
        <authorList>
            <person name="Brooks B."/>
            <person name="Olm M.R."/>
            <person name="Firek B.A."/>
            <person name="Baker R."/>
            <person name="Thomas B.C."/>
            <person name="Morowitz M.J."/>
            <person name="Banfield J.F."/>
        </authorList>
    </citation>
    <scope>NUCLEOTIDE SEQUENCE [LARGE SCALE GENOMIC DNA]</scope>
    <source>
        <strain evidence="1">S2_003_000_R2_4</strain>
    </source>
</reference>
<name>A0A2W5VB10_9CAUL</name>
<evidence type="ECO:0000313" key="2">
    <source>
        <dbReference type="Proteomes" id="UP000249393"/>
    </source>
</evidence>
<proteinExistence type="predicted"/>
<gene>
    <name evidence="1" type="ORF">DI526_03170</name>
</gene>
<protein>
    <submittedName>
        <fullName evidence="1">Uncharacterized protein</fullName>
    </submittedName>
</protein>
<organism evidence="1 2">
    <name type="scientific">Caulobacter segnis</name>
    <dbReference type="NCBI Taxonomy" id="88688"/>
    <lineage>
        <taxon>Bacteria</taxon>
        <taxon>Pseudomonadati</taxon>
        <taxon>Pseudomonadota</taxon>
        <taxon>Alphaproteobacteria</taxon>
        <taxon>Caulobacterales</taxon>
        <taxon>Caulobacteraceae</taxon>
        <taxon>Caulobacter</taxon>
    </lineage>
</organism>
<comment type="caution">
    <text evidence="1">The sequence shown here is derived from an EMBL/GenBank/DDBJ whole genome shotgun (WGS) entry which is preliminary data.</text>
</comment>
<accession>A0A2W5VB10</accession>
<dbReference type="Proteomes" id="UP000249393">
    <property type="component" value="Unassembled WGS sequence"/>
</dbReference>
<sequence>MLRHGTLSEGERHANKLTEADARAILAQKGTRSQSAIAADFGITQTMVGRIHRRVAWKCLERRRAA</sequence>
<dbReference type="EMBL" id="QFQZ01000006">
    <property type="protein sequence ID" value="PZR36452.1"/>
    <property type="molecule type" value="Genomic_DNA"/>
</dbReference>
<evidence type="ECO:0000313" key="1">
    <source>
        <dbReference type="EMBL" id="PZR36452.1"/>
    </source>
</evidence>
<dbReference type="AlphaFoldDB" id="A0A2W5VB10"/>